<evidence type="ECO:0000313" key="16">
    <source>
        <dbReference type="Proteomes" id="UP000236305"/>
    </source>
</evidence>
<gene>
    <name evidence="15" type="ORF">BJF96_g5433</name>
</gene>
<proteinExistence type="inferred from homology"/>
<evidence type="ECO:0000256" key="11">
    <source>
        <dbReference type="ARBA" id="ARBA00023326"/>
    </source>
</evidence>
<evidence type="ECO:0000256" key="13">
    <source>
        <dbReference type="RuleBase" id="RU361169"/>
    </source>
</evidence>
<dbReference type="Gene3D" id="2.160.20.10">
    <property type="entry name" value="Single-stranded right-handed beta-helix, Pectin lyase-like"/>
    <property type="match status" value="1"/>
</dbReference>
<dbReference type="GO" id="GO:0004650">
    <property type="term" value="F:polygalacturonase activity"/>
    <property type="evidence" value="ECO:0007669"/>
    <property type="project" value="InterPro"/>
</dbReference>
<dbReference type="SUPFAM" id="SSF51126">
    <property type="entry name" value="Pectin lyase-like"/>
    <property type="match status" value="1"/>
</dbReference>
<keyword evidence="10" id="KW-0961">Cell wall biogenesis/degradation</keyword>
<keyword evidence="4 14" id="KW-0732">Signal</keyword>
<evidence type="ECO:0000256" key="2">
    <source>
        <dbReference type="ARBA" id="ARBA00008834"/>
    </source>
</evidence>
<dbReference type="Proteomes" id="UP000236305">
    <property type="component" value="Unassembled WGS sequence"/>
</dbReference>
<dbReference type="EMBL" id="MPSH01000017">
    <property type="protein sequence ID" value="PNH31132.1"/>
    <property type="molecule type" value="Genomic_DNA"/>
</dbReference>
<evidence type="ECO:0000256" key="8">
    <source>
        <dbReference type="ARBA" id="ARBA00023277"/>
    </source>
</evidence>
<evidence type="ECO:0008006" key="17">
    <source>
        <dbReference type="Google" id="ProtNLM"/>
    </source>
</evidence>
<dbReference type="GO" id="GO:0005576">
    <property type="term" value="C:extracellular region"/>
    <property type="evidence" value="ECO:0007669"/>
    <property type="project" value="UniProtKB-SubCell"/>
</dbReference>
<keyword evidence="5" id="KW-0677">Repeat</keyword>
<dbReference type="PANTHER" id="PTHR31736:SF9">
    <property type="entry name" value="ENDO-XYLOGALACTURONAN HYDROLASE A-RELATED"/>
    <property type="match status" value="1"/>
</dbReference>
<comment type="function">
    <text evidence="12">Pectinolytic enzyme involved in the degradation of xylogalacturonan (xga), a galacturonan backbone heavily substituted with xylose, and which is one important component of the hairy regions of pectin. Activity requires a galacturonic acid backbone substituted with xylose.</text>
</comment>
<dbReference type="InterPro" id="IPR012334">
    <property type="entry name" value="Pectin_lyas_fold"/>
</dbReference>
<sequence length="144" mass="14884">MFINLTVISVLLSSLNGLVFSEPVPLTPDRVALHPRATTCTPTAGGLSTVDDVPAIQSAIKSCASGTILIPAGQTYHINSQLSFAGCTGCTLQLDGVLSVSTDFNYWNGKSQVISLSKITGATITGSGTINGNGQASCECYQSR</sequence>
<evidence type="ECO:0000256" key="14">
    <source>
        <dbReference type="SAM" id="SignalP"/>
    </source>
</evidence>
<protein>
    <recommendedName>
        <fullName evidence="17">Pectate lyase superfamily protein domain-containing protein</fullName>
    </recommendedName>
</protein>
<evidence type="ECO:0000256" key="7">
    <source>
        <dbReference type="ARBA" id="ARBA00023180"/>
    </source>
</evidence>
<dbReference type="InterPro" id="IPR000743">
    <property type="entry name" value="Glyco_hydro_28"/>
</dbReference>
<dbReference type="GO" id="GO:0000272">
    <property type="term" value="P:polysaccharide catabolic process"/>
    <property type="evidence" value="ECO:0007669"/>
    <property type="project" value="UniProtKB-KW"/>
</dbReference>
<keyword evidence="9 13" id="KW-0326">Glycosidase</keyword>
<keyword evidence="3" id="KW-0964">Secreted</keyword>
<evidence type="ECO:0000256" key="12">
    <source>
        <dbReference type="ARBA" id="ARBA00037278"/>
    </source>
</evidence>
<evidence type="ECO:0000256" key="3">
    <source>
        <dbReference type="ARBA" id="ARBA00022525"/>
    </source>
</evidence>
<evidence type="ECO:0000256" key="5">
    <source>
        <dbReference type="ARBA" id="ARBA00022737"/>
    </source>
</evidence>
<comment type="caution">
    <text evidence="15">The sequence shown here is derived from an EMBL/GenBank/DDBJ whole genome shotgun (WGS) entry which is preliminary data.</text>
</comment>
<name>A0AA45ALI5_VERDA</name>
<reference evidence="15 16" key="1">
    <citation type="submission" date="2017-12" db="EMBL/GenBank/DDBJ databases">
        <title>Comparative genomics yields insights into virulence evolution of Verticillium dahliae.</title>
        <authorList>
            <person name="Fan R."/>
            <person name="Armitage A.D."/>
            <person name="Cascant-Lopez E."/>
            <person name="Sobczyk M."/>
            <person name="Cockerton H.M."/>
            <person name="Harrison R.J."/>
        </authorList>
    </citation>
    <scope>NUCLEOTIDE SEQUENCE [LARGE SCALE GENOMIC DNA]</scope>
    <source>
        <strain evidence="15 16">12008</strain>
    </source>
</reference>
<evidence type="ECO:0000256" key="1">
    <source>
        <dbReference type="ARBA" id="ARBA00004613"/>
    </source>
</evidence>
<accession>A0AA45ALI5</accession>
<evidence type="ECO:0000256" key="10">
    <source>
        <dbReference type="ARBA" id="ARBA00023316"/>
    </source>
</evidence>
<dbReference type="GO" id="GO:0071555">
    <property type="term" value="P:cell wall organization"/>
    <property type="evidence" value="ECO:0007669"/>
    <property type="project" value="UniProtKB-KW"/>
</dbReference>
<keyword evidence="6 13" id="KW-0378">Hydrolase</keyword>
<organism evidence="15 16">
    <name type="scientific">Verticillium dahliae</name>
    <name type="common">Verticillium wilt</name>
    <dbReference type="NCBI Taxonomy" id="27337"/>
    <lineage>
        <taxon>Eukaryota</taxon>
        <taxon>Fungi</taxon>
        <taxon>Dikarya</taxon>
        <taxon>Ascomycota</taxon>
        <taxon>Pezizomycotina</taxon>
        <taxon>Sordariomycetes</taxon>
        <taxon>Hypocreomycetidae</taxon>
        <taxon>Glomerellales</taxon>
        <taxon>Plectosphaerellaceae</taxon>
        <taxon>Verticillium</taxon>
    </lineage>
</organism>
<dbReference type="Pfam" id="PF00295">
    <property type="entry name" value="Glyco_hydro_28"/>
    <property type="match status" value="1"/>
</dbReference>
<dbReference type="InterPro" id="IPR011050">
    <property type="entry name" value="Pectin_lyase_fold/virulence"/>
</dbReference>
<dbReference type="AlphaFoldDB" id="A0AA45ALI5"/>
<evidence type="ECO:0000313" key="15">
    <source>
        <dbReference type="EMBL" id="PNH31132.1"/>
    </source>
</evidence>
<comment type="similarity">
    <text evidence="2 13">Belongs to the glycosyl hydrolase 28 family.</text>
</comment>
<feature type="chain" id="PRO_5041230115" description="Pectate lyase superfamily protein domain-containing protein" evidence="14">
    <location>
        <begin position="22"/>
        <end position="144"/>
    </location>
</feature>
<dbReference type="PANTHER" id="PTHR31736">
    <property type="match status" value="1"/>
</dbReference>
<comment type="subcellular location">
    <subcellularLocation>
        <location evidence="1">Secreted</location>
    </subcellularLocation>
</comment>
<evidence type="ECO:0000256" key="9">
    <source>
        <dbReference type="ARBA" id="ARBA00023295"/>
    </source>
</evidence>
<keyword evidence="11" id="KW-0624">Polysaccharide degradation</keyword>
<evidence type="ECO:0000256" key="6">
    <source>
        <dbReference type="ARBA" id="ARBA00022801"/>
    </source>
</evidence>
<feature type="signal peptide" evidence="14">
    <location>
        <begin position="1"/>
        <end position="21"/>
    </location>
</feature>
<keyword evidence="7" id="KW-0325">Glycoprotein</keyword>
<evidence type="ECO:0000256" key="4">
    <source>
        <dbReference type="ARBA" id="ARBA00022729"/>
    </source>
</evidence>
<keyword evidence="8" id="KW-0119">Carbohydrate metabolism</keyword>